<dbReference type="STRING" id="623744.A0A553RDV2"/>
<evidence type="ECO:0000313" key="11">
    <source>
        <dbReference type="EMBL" id="TRZ00373.1"/>
    </source>
</evidence>
<keyword evidence="4" id="KW-0812">Transmembrane</keyword>
<dbReference type="Proteomes" id="UP000316079">
    <property type="component" value="Unassembled WGS sequence"/>
</dbReference>
<dbReference type="PROSITE" id="PS50026">
    <property type="entry name" value="EGF_3"/>
    <property type="match status" value="1"/>
</dbReference>
<comment type="similarity">
    <text evidence="2">Belongs to the neurexin family.</text>
</comment>
<evidence type="ECO:0000259" key="10">
    <source>
        <dbReference type="PROSITE" id="PS50026"/>
    </source>
</evidence>
<evidence type="ECO:0000256" key="2">
    <source>
        <dbReference type="ARBA" id="ARBA00010241"/>
    </source>
</evidence>
<dbReference type="FunFam" id="2.10.25.10:FF:000015">
    <property type="entry name" value="neurexin-1 isoform X1"/>
    <property type="match status" value="1"/>
</dbReference>
<dbReference type="EMBL" id="SRMA01024477">
    <property type="protein sequence ID" value="TRZ00373.1"/>
    <property type="molecule type" value="Genomic_DNA"/>
</dbReference>
<dbReference type="PANTHER" id="PTHR15036:SF57">
    <property type="entry name" value="NEUREXIN-3"/>
    <property type="match status" value="1"/>
</dbReference>
<dbReference type="InterPro" id="IPR000742">
    <property type="entry name" value="EGF"/>
</dbReference>
<keyword evidence="12" id="KW-1185">Reference proteome</keyword>
<evidence type="ECO:0000256" key="5">
    <source>
        <dbReference type="ARBA" id="ARBA00022729"/>
    </source>
</evidence>
<dbReference type="SUPFAM" id="SSF57196">
    <property type="entry name" value="EGF/Laminin"/>
    <property type="match status" value="1"/>
</dbReference>
<dbReference type="OrthoDB" id="6275838at2759"/>
<comment type="caution">
    <text evidence="9">Lacks conserved residue(s) required for the propagation of feature annotation.</text>
</comment>
<dbReference type="AlphaFoldDB" id="A0A553RDV2"/>
<dbReference type="Gene3D" id="2.10.25.10">
    <property type="entry name" value="Laminin"/>
    <property type="match status" value="1"/>
</dbReference>
<evidence type="ECO:0000256" key="9">
    <source>
        <dbReference type="PROSITE-ProRule" id="PRU00076"/>
    </source>
</evidence>
<evidence type="ECO:0000256" key="6">
    <source>
        <dbReference type="ARBA" id="ARBA00022989"/>
    </source>
</evidence>
<accession>A0A553RDV2</accession>
<organism evidence="11 12">
    <name type="scientific">Danionella cerebrum</name>
    <dbReference type="NCBI Taxonomy" id="2873325"/>
    <lineage>
        <taxon>Eukaryota</taxon>
        <taxon>Metazoa</taxon>
        <taxon>Chordata</taxon>
        <taxon>Craniata</taxon>
        <taxon>Vertebrata</taxon>
        <taxon>Euteleostomi</taxon>
        <taxon>Actinopterygii</taxon>
        <taxon>Neopterygii</taxon>
        <taxon>Teleostei</taxon>
        <taxon>Ostariophysi</taxon>
        <taxon>Cypriniformes</taxon>
        <taxon>Danionidae</taxon>
        <taxon>Danioninae</taxon>
        <taxon>Danionella</taxon>
    </lineage>
</organism>
<protein>
    <recommendedName>
        <fullName evidence="10">EGF-like domain-containing protein</fullName>
    </recommendedName>
</protein>
<evidence type="ECO:0000313" key="12">
    <source>
        <dbReference type="Proteomes" id="UP000316079"/>
    </source>
</evidence>
<keyword evidence="8" id="KW-1015">Disulfide bond</keyword>
<keyword evidence="3 9" id="KW-0245">EGF-like domain</keyword>
<comment type="caution">
    <text evidence="11">The sequence shown here is derived from an EMBL/GenBank/DDBJ whole genome shotgun (WGS) entry which is preliminary data.</text>
</comment>
<evidence type="ECO:0000256" key="7">
    <source>
        <dbReference type="ARBA" id="ARBA00023136"/>
    </source>
</evidence>
<feature type="domain" description="EGF-like" evidence="10">
    <location>
        <begin position="15"/>
        <end position="52"/>
    </location>
</feature>
<gene>
    <name evidence="11" type="ORF">DNTS_024414</name>
</gene>
<evidence type="ECO:0000256" key="4">
    <source>
        <dbReference type="ARBA" id="ARBA00022692"/>
    </source>
</evidence>
<dbReference type="PANTHER" id="PTHR15036">
    <property type="entry name" value="PIKACHURIN-LIKE PROTEIN"/>
    <property type="match status" value="1"/>
</dbReference>
<keyword evidence="6" id="KW-1133">Transmembrane helix</keyword>
<sequence length="90" mass="9962">MLNKVGFTKADLQGPSTTCQEDSCANMGICIQQWENYTCDCSMTSYTGAHCNDRLLHLSERIAMVFVEHEVAVRLQLETDAAEGVCCVPE</sequence>
<name>A0A553RDV2_9TELE</name>
<dbReference type="InterPro" id="IPR050372">
    <property type="entry name" value="Neurexin-related_CASP"/>
</dbReference>
<dbReference type="GO" id="GO:0016020">
    <property type="term" value="C:membrane"/>
    <property type="evidence" value="ECO:0007669"/>
    <property type="project" value="UniProtKB-SubCell"/>
</dbReference>
<keyword evidence="7" id="KW-0472">Membrane</keyword>
<evidence type="ECO:0000256" key="3">
    <source>
        <dbReference type="ARBA" id="ARBA00022536"/>
    </source>
</evidence>
<reference evidence="11 12" key="1">
    <citation type="journal article" date="2019" name="Sci. Data">
        <title>Hybrid genome assembly and annotation of Danionella translucida.</title>
        <authorList>
            <person name="Kadobianskyi M."/>
            <person name="Schulze L."/>
            <person name="Schuelke M."/>
            <person name="Judkewitz B."/>
        </authorList>
    </citation>
    <scope>NUCLEOTIDE SEQUENCE [LARGE SCALE GENOMIC DNA]</scope>
    <source>
        <strain evidence="11 12">Bolton</strain>
    </source>
</reference>
<evidence type="ECO:0000256" key="8">
    <source>
        <dbReference type="ARBA" id="ARBA00023157"/>
    </source>
</evidence>
<comment type="subcellular location">
    <subcellularLocation>
        <location evidence="1">Membrane</location>
        <topology evidence="1">Single-pass type I membrane protein</topology>
    </subcellularLocation>
</comment>
<evidence type="ECO:0000256" key="1">
    <source>
        <dbReference type="ARBA" id="ARBA00004479"/>
    </source>
</evidence>
<keyword evidence="5" id="KW-0732">Signal</keyword>
<proteinExistence type="inferred from homology"/>